<feature type="compositionally biased region" description="Basic residues" evidence="1">
    <location>
        <begin position="127"/>
        <end position="137"/>
    </location>
</feature>
<name>A0A3P7IC15_STRVU</name>
<keyword evidence="3" id="KW-1185">Reference proteome</keyword>
<dbReference type="EMBL" id="UYYB01000597">
    <property type="protein sequence ID" value="VDM65373.1"/>
    <property type="molecule type" value="Genomic_DNA"/>
</dbReference>
<evidence type="ECO:0000256" key="1">
    <source>
        <dbReference type="SAM" id="MobiDB-lite"/>
    </source>
</evidence>
<dbReference type="Proteomes" id="UP000270094">
    <property type="component" value="Unassembled WGS sequence"/>
</dbReference>
<evidence type="ECO:0000313" key="2">
    <source>
        <dbReference type="EMBL" id="VDM65373.1"/>
    </source>
</evidence>
<dbReference type="AlphaFoldDB" id="A0A3P7IC15"/>
<organism evidence="2 3">
    <name type="scientific">Strongylus vulgaris</name>
    <name type="common">Blood worm</name>
    <dbReference type="NCBI Taxonomy" id="40348"/>
    <lineage>
        <taxon>Eukaryota</taxon>
        <taxon>Metazoa</taxon>
        <taxon>Ecdysozoa</taxon>
        <taxon>Nematoda</taxon>
        <taxon>Chromadorea</taxon>
        <taxon>Rhabditida</taxon>
        <taxon>Rhabditina</taxon>
        <taxon>Rhabditomorpha</taxon>
        <taxon>Strongyloidea</taxon>
        <taxon>Strongylidae</taxon>
        <taxon>Strongylus</taxon>
    </lineage>
</organism>
<feature type="compositionally biased region" description="Basic and acidic residues" evidence="1">
    <location>
        <begin position="115"/>
        <end position="126"/>
    </location>
</feature>
<reference evidence="2 3" key="1">
    <citation type="submission" date="2018-11" db="EMBL/GenBank/DDBJ databases">
        <authorList>
            <consortium name="Pathogen Informatics"/>
        </authorList>
    </citation>
    <scope>NUCLEOTIDE SEQUENCE [LARGE SCALE GENOMIC DNA]</scope>
</reference>
<proteinExistence type="predicted"/>
<evidence type="ECO:0000313" key="3">
    <source>
        <dbReference type="Proteomes" id="UP000270094"/>
    </source>
</evidence>
<evidence type="ECO:0008006" key="4">
    <source>
        <dbReference type="Google" id="ProtNLM"/>
    </source>
</evidence>
<dbReference type="OrthoDB" id="410104at2759"/>
<accession>A0A3P7IC15</accession>
<sequence length="167" mass="18827">MGFSCVDHIQTVSRIIEVRRKRLPLVLAFVDYEKAFDAVGLMPFCQRSLTKEWTHLTGDDVGGTEEVGQIGLQINRKKIQFMKNAFCEDNEMELEGSPTAETSSYIYLGRSMNMRSERKTKQEAKSSLRRIRAKGGHRPTDGPRAPSPPIRFVLLALCYTAESGLTL</sequence>
<protein>
    <recommendedName>
        <fullName evidence="4">Reverse transcriptase domain-containing protein</fullName>
    </recommendedName>
</protein>
<feature type="region of interest" description="Disordered" evidence="1">
    <location>
        <begin position="115"/>
        <end position="147"/>
    </location>
</feature>
<gene>
    <name evidence="2" type="ORF">SVUK_LOCUS371</name>
</gene>